<gene>
    <name evidence="2" type="ORF">CAP_3273</name>
</gene>
<evidence type="ECO:0000313" key="2">
    <source>
        <dbReference type="EMBL" id="EYF05356.1"/>
    </source>
</evidence>
<feature type="signal peptide" evidence="1">
    <location>
        <begin position="1"/>
        <end position="22"/>
    </location>
</feature>
<feature type="chain" id="PRO_5001496722" evidence="1">
    <location>
        <begin position="23"/>
        <end position="252"/>
    </location>
</feature>
<dbReference type="InterPro" id="IPR046181">
    <property type="entry name" value="DUF6209"/>
</dbReference>
<dbReference type="OrthoDB" id="8564695at2"/>
<dbReference type="Proteomes" id="UP000019678">
    <property type="component" value="Unassembled WGS sequence"/>
</dbReference>
<dbReference type="STRING" id="1192034.CAP_3273"/>
<name>A0A017T9Q5_9BACT</name>
<keyword evidence="1" id="KW-0732">Signal</keyword>
<organism evidence="2 3">
    <name type="scientific">Chondromyces apiculatus DSM 436</name>
    <dbReference type="NCBI Taxonomy" id="1192034"/>
    <lineage>
        <taxon>Bacteria</taxon>
        <taxon>Pseudomonadati</taxon>
        <taxon>Myxococcota</taxon>
        <taxon>Polyangia</taxon>
        <taxon>Polyangiales</taxon>
        <taxon>Polyangiaceae</taxon>
        <taxon>Chondromyces</taxon>
    </lineage>
</organism>
<comment type="caution">
    <text evidence="2">The sequence shown here is derived from an EMBL/GenBank/DDBJ whole genome shotgun (WGS) entry which is preliminary data.</text>
</comment>
<accession>A0A017T9Q5</accession>
<sequence length="252" mass="27484">MKRLLSLAASLASLTVASAAFASASLTFNADWSVVRAGQPTTAAPLFISYNTNRLPQCRGTGWTITGYQMTNRGPVSSFPVASAATPGTTASVALNLATGGDLELWFQVTDSTGCSAWDSNYQYNFHADVLQNPTLTYADNGSESQYGTITGGSTLMVDYDIDRLGQCRLGYMNFKTWNVHVHYRIDGGAEQVLPLTVAWGQFDLEFRRQTPAFIPIPVGASEVELWFVGTDRGNCVQYDSEYGQNYVYTVQ</sequence>
<dbReference type="EMBL" id="ASRX01000024">
    <property type="protein sequence ID" value="EYF05356.1"/>
    <property type="molecule type" value="Genomic_DNA"/>
</dbReference>
<dbReference type="Pfam" id="PF19714">
    <property type="entry name" value="DUF6209"/>
    <property type="match status" value="1"/>
</dbReference>
<proteinExistence type="predicted"/>
<dbReference type="RefSeq" id="WP_044241849.1">
    <property type="nucleotide sequence ID" value="NZ_ASRX01000024.1"/>
</dbReference>
<keyword evidence="3" id="KW-1185">Reference proteome</keyword>
<evidence type="ECO:0000313" key="3">
    <source>
        <dbReference type="Proteomes" id="UP000019678"/>
    </source>
</evidence>
<evidence type="ECO:0000256" key="1">
    <source>
        <dbReference type="SAM" id="SignalP"/>
    </source>
</evidence>
<reference evidence="2 3" key="1">
    <citation type="submission" date="2013-05" db="EMBL/GenBank/DDBJ databases">
        <title>Genome assembly of Chondromyces apiculatus DSM 436.</title>
        <authorList>
            <person name="Sharma G."/>
            <person name="Khatri I."/>
            <person name="Kaur C."/>
            <person name="Mayilraj S."/>
            <person name="Subramanian S."/>
        </authorList>
    </citation>
    <scope>NUCLEOTIDE SEQUENCE [LARGE SCALE GENOMIC DNA]</scope>
    <source>
        <strain evidence="2 3">DSM 436</strain>
    </source>
</reference>
<protein>
    <submittedName>
        <fullName evidence="2">Uncharacterized protein</fullName>
    </submittedName>
</protein>
<dbReference type="eggNOG" id="ENOG5030WWU">
    <property type="taxonomic scope" value="Bacteria"/>
</dbReference>
<dbReference type="AlphaFoldDB" id="A0A017T9Q5"/>